<evidence type="ECO:0000313" key="7">
    <source>
        <dbReference type="EMBL" id="KAF2480561.1"/>
    </source>
</evidence>
<dbReference type="Gene3D" id="3.30.465.10">
    <property type="match status" value="1"/>
</dbReference>
<evidence type="ECO:0000313" key="8">
    <source>
        <dbReference type="Proteomes" id="UP000799767"/>
    </source>
</evidence>
<keyword evidence="8" id="KW-1185">Reference proteome</keyword>
<evidence type="ECO:0000256" key="4">
    <source>
        <dbReference type="ARBA" id="ARBA00023002"/>
    </source>
</evidence>
<proteinExistence type="inferred from homology"/>
<dbReference type="InterPro" id="IPR050416">
    <property type="entry name" value="FAD-linked_Oxidoreductase"/>
</dbReference>
<dbReference type="OrthoDB" id="2151789at2759"/>
<evidence type="ECO:0000256" key="2">
    <source>
        <dbReference type="ARBA" id="ARBA00022630"/>
    </source>
</evidence>
<dbReference type="InterPro" id="IPR016169">
    <property type="entry name" value="FAD-bd_PCMH_sub2"/>
</dbReference>
<dbReference type="GO" id="GO:0016491">
    <property type="term" value="F:oxidoreductase activity"/>
    <property type="evidence" value="ECO:0007669"/>
    <property type="project" value="UniProtKB-KW"/>
</dbReference>
<reference evidence="7" key="1">
    <citation type="journal article" date="2020" name="Stud. Mycol.">
        <title>101 Dothideomycetes genomes: a test case for predicting lifestyles and emergence of pathogens.</title>
        <authorList>
            <person name="Haridas S."/>
            <person name="Albert R."/>
            <person name="Binder M."/>
            <person name="Bloem J."/>
            <person name="Labutti K."/>
            <person name="Salamov A."/>
            <person name="Andreopoulos B."/>
            <person name="Baker S."/>
            <person name="Barry K."/>
            <person name="Bills G."/>
            <person name="Bluhm B."/>
            <person name="Cannon C."/>
            <person name="Castanera R."/>
            <person name="Culley D."/>
            <person name="Daum C."/>
            <person name="Ezra D."/>
            <person name="Gonzalez J."/>
            <person name="Henrissat B."/>
            <person name="Kuo A."/>
            <person name="Liang C."/>
            <person name="Lipzen A."/>
            <person name="Lutzoni F."/>
            <person name="Magnuson J."/>
            <person name="Mondo S."/>
            <person name="Nolan M."/>
            <person name="Ohm R."/>
            <person name="Pangilinan J."/>
            <person name="Park H.-J."/>
            <person name="Ramirez L."/>
            <person name="Alfaro M."/>
            <person name="Sun H."/>
            <person name="Tritt A."/>
            <person name="Yoshinaga Y."/>
            <person name="Zwiers L.-H."/>
            <person name="Turgeon B."/>
            <person name="Goodwin S."/>
            <person name="Spatafora J."/>
            <person name="Crous P."/>
            <person name="Grigoriev I."/>
        </authorList>
    </citation>
    <scope>NUCLEOTIDE SEQUENCE</scope>
    <source>
        <strain evidence="7">CBS 113389</strain>
    </source>
</reference>
<organism evidence="7 8">
    <name type="scientific">Neohortaea acidophila</name>
    <dbReference type="NCBI Taxonomy" id="245834"/>
    <lineage>
        <taxon>Eukaryota</taxon>
        <taxon>Fungi</taxon>
        <taxon>Dikarya</taxon>
        <taxon>Ascomycota</taxon>
        <taxon>Pezizomycotina</taxon>
        <taxon>Dothideomycetes</taxon>
        <taxon>Dothideomycetidae</taxon>
        <taxon>Mycosphaerellales</taxon>
        <taxon>Teratosphaeriaceae</taxon>
        <taxon>Neohortaea</taxon>
    </lineage>
</organism>
<feature type="domain" description="FAD-binding PCMH-type" evidence="6">
    <location>
        <begin position="36"/>
        <end position="211"/>
    </location>
</feature>
<protein>
    <recommendedName>
        <fullName evidence="6">FAD-binding PCMH-type domain-containing protein</fullName>
    </recommendedName>
</protein>
<dbReference type="Pfam" id="PF01565">
    <property type="entry name" value="FAD_binding_4"/>
    <property type="match status" value="1"/>
</dbReference>
<feature type="chain" id="PRO_5025469270" description="FAD-binding PCMH-type domain-containing protein" evidence="5">
    <location>
        <begin position="23"/>
        <end position="472"/>
    </location>
</feature>
<dbReference type="PANTHER" id="PTHR42973">
    <property type="entry name" value="BINDING OXIDOREDUCTASE, PUTATIVE (AFU_ORTHOLOGUE AFUA_1G17690)-RELATED"/>
    <property type="match status" value="1"/>
</dbReference>
<dbReference type="GO" id="GO:0071949">
    <property type="term" value="F:FAD binding"/>
    <property type="evidence" value="ECO:0007669"/>
    <property type="project" value="InterPro"/>
</dbReference>
<keyword evidence="5" id="KW-0732">Signal</keyword>
<dbReference type="InterPro" id="IPR036318">
    <property type="entry name" value="FAD-bd_PCMH-like_sf"/>
</dbReference>
<evidence type="ECO:0000256" key="1">
    <source>
        <dbReference type="ARBA" id="ARBA00005466"/>
    </source>
</evidence>
<dbReference type="GeneID" id="54478519"/>
<dbReference type="AlphaFoldDB" id="A0A6A6PLJ0"/>
<dbReference type="InterPro" id="IPR016166">
    <property type="entry name" value="FAD-bd_PCMH"/>
</dbReference>
<evidence type="ECO:0000256" key="3">
    <source>
        <dbReference type="ARBA" id="ARBA00022827"/>
    </source>
</evidence>
<gene>
    <name evidence="7" type="ORF">BDY17DRAFT_326452</name>
</gene>
<comment type="similarity">
    <text evidence="1">Belongs to the oxygen-dependent FAD-linked oxidoreductase family.</text>
</comment>
<dbReference type="PROSITE" id="PS51387">
    <property type="entry name" value="FAD_PCMH"/>
    <property type="match status" value="1"/>
</dbReference>
<feature type="signal peptide" evidence="5">
    <location>
        <begin position="1"/>
        <end position="22"/>
    </location>
</feature>
<dbReference type="InterPro" id="IPR006094">
    <property type="entry name" value="Oxid_FAD_bind_N"/>
</dbReference>
<evidence type="ECO:0000259" key="6">
    <source>
        <dbReference type="PROSITE" id="PS51387"/>
    </source>
</evidence>
<accession>A0A6A6PLJ0</accession>
<dbReference type="SUPFAM" id="SSF56176">
    <property type="entry name" value="FAD-binding/transporter-associated domain-like"/>
    <property type="match status" value="1"/>
</dbReference>
<sequence>MAAACCAALAAAGSVLLPNTSAYNQTQASYWSLQESSLSPSCFAQPQTAQQAANLITILTSHQACSTTDFAIKCQTHAPAAGFANIAGGVTIDITGLNSISVSEDHSIAYVGAGNSWLDVYAYLDPYNKSVAGGRNGAVGVGGLTIGGGISYFSPQVGWTCDTVQNFEVVLASGELVNANATSNPDLYRALKGGKNNFGLVTRFDFATVDITRILGGNLVNDIADRAAVFAAFADFTTAPDYDVHASWVLSTIFNATSKAWTLLNVPVYTLPDTRPLVYEQLYAVPNISDNLALTELHVLANQTATPPLNWGMGTATYGVSTAFLNEIFDIVNATIYDFNLPGGVAWSIAFEPLPTVFLAPGAGKNVLGTTPADGNQMIFLTSPFWTDSSADAEVHAKTEEILTKVNAAAEKAGLLRQFEYANYADYSQQPFEGYGQSNLEFLLQTSKQYDPNGMFQKRVPGGFKLPGGQWW</sequence>
<keyword evidence="2" id="KW-0285">Flavoprotein</keyword>
<dbReference type="EMBL" id="MU001639">
    <property type="protein sequence ID" value="KAF2480561.1"/>
    <property type="molecule type" value="Genomic_DNA"/>
</dbReference>
<keyword evidence="4" id="KW-0560">Oxidoreductase</keyword>
<name>A0A6A6PLJ0_9PEZI</name>
<dbReference type="Proteomes" id="UP000799767">
    <property type="component" value="Unassembled WGS sequence"/>
</dbReference>
<dbReference type="RefSeq" id="XP_033587131.1">
    <property type="nucleotide sequence ID" value="XM_033737517.1"/>
</dbReference>
<evidence type="ECO:0000256" key="5">
    <source>
        <dbReference type="SAM" id="SignalP"/>
    </source>
</evidence>
<keyword evidence="3" id="KW-0274">FAD</keyword>
<dbReference type="PANTHER" id="PTHR42973:SF22">
    <property type="entry name" value="FAD-BINDING PCMH-TYPE DOMAIN-CONTAINING PROTEIN-RELATED"/>
    <property type="match status" value="1"/>
</dbReference>